<feature type="transmembrane region" description="Helical" evidence="8">
    <location>
        <begin position="575"/>
        <end position="595"/>
    </location>
</feature>
<dbReference type="AlphaFoldDB" id="A0AAJ6QN07"/>
<dbReference type="GO" id="GO:0043252">
    <property type="term" value="P:sodium-independent organic anion transport"/>
    <property type="evidence" value="ECO:0007669"/>
    <property type="project" value="TreeGrafter"/>
</dbReference>
<dbReference type="KEGG" id="goe:100908815"/>
<feature type="transmembrane region" description="Helical" evidence="8">
    <location>
        <begin position="116"/>
        <end position="138"/>
    </location>
</feature>
<dbReference type="PROSITE" id="PS51465">
    <property type="entry name" value="KAZAL_2"/>
    <property type="match status" value="1"/>
</dbReference>
<accession>A0AAJ6QN07</accession>
<feature type="transmembrane region" description="Helical" evidence="8">
    <location>
        <begin position="422"/>
        <end position="443"/>
    </location>
</feature>
<feature type="transmembrane region" description="Helical" evidence="8">
    <location>
        <begin position="352"/>
        <end position="371"/>
    </location>
</feature>
<dbReference type="NCBIfam" id="TIGR00805">
    <property type="entry name" value="oat"/>
    <property type="match status" value="1"/>
</dbReference>
<dbReference type="CDD" id="cd17336">
    <property type="entry name" value="MFS_SLCO_OATP"/>
    <property type="match status" value="1"/>
</dbReference>
<keyword evidence="6 8" id="KW-0472">Membrane</keyword>
<sequence length="685" mass="76018">MDMKKNREAIDGMERTEDLEHAEGDPNDYRCGVFSWRPGYLQQFARPIYFTLVYMLYGIFQGAMKTGLNSSMTTIERKFGMSGKQISVVMIMDNITGTLASLIVGYYATKISRPKILVFGVWMSILGCIFFVLPHVIYGGLGVNTNLLKTSTARVNKGHFTEFCNQAKEQNLNDSFVLNAPPALGETRSVALPVQILLSIGNMVNGIGGTAFYIAGVTYTDDNVKKKNSPIYFGVIMSLRMIGPLLGVIINSYFLTLNEHPFSPPSGMSSRDPRWIGAWWLPFAGWGVLMTLVSLPLLLFPRNIRRAPDQVRRPARIPGTTVKPLPRSLRDKIVDDIKDFGRGLKRLSKNKIYMWKCIGLVFIMNGLGGQVMNLPKYIETQYRVSAAKASLLTGSTKVLAMILAMILGGFAMRIFRPSARAICLWAVAFDIVNIATIITAIYLPCDNWKLGGTSYMADGSLSLTSQCNEICGCSNKFQPFCDRAMDQSYFSPCHGGCFGSNLTSMDCQCLDPPSGSESYTITDAARYVGGFCRNDCSNLAVFIIITTAAKFLCTLPRVGSMLVSLRCVDPADKALAMGFTGFVLNIFGALPYPLIYGALFDSTCLVWGGRGGKHGNCWYYDNDLLRQRFLGLTVFFYGLAVGCYIMMSYYAKDVKNLYEEEKVEVKKDVNPYPETELMAPKQNRP</sequence>
<dbReference type="RefSeq" id="XP_003737987.1">
    <property type="nucleotide sequence ID" value="XM_003737939.2"/>
</dbReference>
<name>A0AAJ6QN07_9ACAR</name>
<protein>
    <recommendedName>
        <fullName evidence="8">Solute carrier organic anion transporter family member</fullName>
    </recommendedName>
</protein>
<feature type="domain" description="Kazal-like" evidence="10">
    <location>
        <begin position="461"/>
        <end position="511"/>
    </location>
</feature>
<evidence type="ECO:0000256" key="4">
    <source>
        <dbReference type="ARBA" id="ARBA00022692"/>
    </source>
</evidence>
<feature type="transmembrane region" description="Helical" evidence="8">
    <location>
        <begin position="196"/>
        <end position="219"/>
    </location>
</feature>
<dbReference type="InterPro" id="IPR002350">
    <property type="entry name" value="Kazal_dom"/>
</dbReference>
<feature type="transmembrane region" description="Helical" evidence="8">
    <location>
        <begin position="275"/>
        <end position="300"/>
    </location>
</feature>
<evidence type="ECO:0000256" key="1">
    <source>
        <dbReference type="ARBA" id="ARBA00004651"/>
    </source>
</evidence>
<evidence type="ECO:0000313" key="11">
    <source>
        <dbReference type="Proteomes" id="UP000694867"/>
    </source>
</evidence>
<keyword evidence="5 8" id="KW-1133">Transmembrane helix</keyword>
<evidence type="ECO:0000256" key="9">
    <source>
        <dbReference type="SAM" id="MobiDB-lite"/>
    </source>
</evidence>
<dbReference type="PANTHER" id="PTHR11388:SF76">
    <property type="entry name" value="SOLUTE CARRIER ORGANIC ANION TRANSPORTER FAMILY MEMBER"/>
    <property type="match status" value="1"/>
</dbReference>
<proteinExistence type="inferred from homology"/>
<feature type="transmembrane region" description="Helical" evidence="8">
    <location>
        <begin position="88"/>
        <end position="109"/>
    </location>
</feature>
<dbReference type="Gene3D" id="1.20.1250.20">
    <property type="entry name" value="MFS general substrate transporter like domains"/>
    <property type="match status" value="1"/>
</dbReference>
<keyword evidence="11" id="KW-1185">Reference proteome</keyword>
<keyword evidence="7" id="KW-1015">Disulfide bond</keyword>
<feature type="transmembrane region" description="Helical" evidence="8">
    <location>
        <begin position="391"/>
        <end position="410"/>
    </location>
</feature>
<comment type="subcellular location">
    <subcellularLocation>
        <location evidence="1 8">Cell membrane</location>
        <topology evidence="1 8">Multi-pass membrane protein</topology>
    </subcellularLocation>
</comment>
<keyword evidence="3" id="KW-1003">Cell membrane</keyword>
<dbReference type="Proteomes" id="UP000694867">
    <property type="component" value="Unplaced"/>
</dbReference>
<organism evidence="11 12">
    <name type="scientific">Galendromus occidentalis</name>
    <name type="common">western predatory mite</name>
    <dbReference type="NCBI Taxonomy" id="34638"/>
    <lineage>
        <taxon>Eukaryota</taxon>
        <taxon>Metazoa</taxon>
        <taxon>Ecdysozoa</taxon>
        <taxon>Arthropoda</taxon>
        <taxon>Chelicerata</taxon>
        <taxon>Arachnida</taxon>
        <taxon>Acari</taxon>
        <taxon>Parasitiformes</taxon>
        <taxon>Mesostigmata</taxon>
        <taxon>Gamasina</taxon>
        <taxon>Phytoseioidea</taxon>
        <taxon>Phytoseiidae</taxon>
        <taxon>Typhlodrominae</taxon>
        <taxon>Galendromus</taxon>
    </lineage>
</organism>
<dbReference type="GeneID" id="100908815"/>
<feature type="transmembrane region" description="Helical" evidence="8">
    <location>
        <begin position="629"/>
        <end position="651"/>
    </location>
</feature>
<dbReference type="InterPro" id="IPR036259">
    <property type="entry name" value="MFS_trans_sf"/>
</dbReference>
<evidence type="ECO:0000256" key="5">
    <source>
        <dbReference type="ARBA" id="ARBA00022989"/>
    </source>
</evidence>
<keyword evidence="8" id="KW-0406">Ion transport</keyword>
<evidence type="ECO:0000256" key="6">
    <source>
        <dbReference type="ARBA" id="ARBA00023136"/>
    </source>
</evidence>
<evidence type="ECO:0000256" key="7">
    <source>
        <dbReference type="ARBA" id="ARBA00023157"/>
    </source>
</evidence>
<dbReference type="Pfam" id="PF03137">
    <property type="entry name" value="OATP"/>
    <property type="match status" value="1"/>
</dbReference>
<dbReference type="SUPFAM" id="SSF103473">
    <property type="entry name" value="MFS general substrate transporter"/>
    <property type="match status" value="1"/>
</dbReference>
<keyword evidence="8" id="KW-0813">Transport</keyword>
<dbReference type="PANTHER" id="PTHR11388">
    <property type="entry name" value="ORGANIC ANION TRANSPORTER"/>
    <property type="match status" value="1"/>
</dbReference>
<evidence type="ECO:0000259" key="10">
    <source>
        <dbReference type="PROSITE" id="PS51465"/>
    </source>
</evidence>
<evidence type="ECO:0000256" key="8">
    <source>
        <dbReference type="RuleBase" id="RU362056"/>
    </source>
</evidence>
<dbReference type="GO" id="GO:0006811">
    <property type="term" value="P:monoatomic ion transport"/>
    <property type="evidence" value="ECO:0007669"/>
    <property type="project" value="UniProtKB-KW"/>
</dbReference>
<evidence type="ECO:0000256" key="3">
    <source>
        <dbReference type="ARBA" id="ARBA00022475"/>
    </source>
</evidence>
<evidence type="ECO:0000256" key="2">
    <source>
        <dbReference type="ARBA" id="ARBA00009657"/>
    </source>
</evidence>
<evidence type="ECO:0000313" key="12">
    <source>
        <dbReference type="RefSeq" id="XP_003737987.1"/>
    </source>
</evidence>
<dbReference type="GO" id="GO:0015347">
    <property type="term" value="F:sodium-independent organic anion transmembrane transporter activity"/>
    <property type="evidence" value="ECO:0007669"/>
    <property type="project" value="TreeGrafter"/>
</dbReference>
<feature type="transmembrane region" description="Helical" evidence="8">
    <location>
        <begin position="231"/>
        <end position="255"/>
    </location>
</feature>
<dbReference type="GO" id="GO:0016323">
    <property type="term" value="C:basolateral plasma membrane"/>
    <property type="evidence" value="ECO:0007669"/>
    <property type="project" value="TreeGrafter"/>
</dbReference>
<keyword evidence="4 8" id="KW-0812">Transmembrane</keyword>
<feature type="transmembrane region" description="Helical" evidence="8">
    <location>
        <begin position="47"/>
        <end position="68"/>
    </location>
</feature>
<dbReference type="InterPro" id="IPR004156">
    <property type="entry name" value="OATP"/>
</dbReference>
<feature type="transmembrane region" description="Helical" evidence="8">
    <location>
        <begin position="539"/>
        <end position="563"/>
    </location>
</feature>
<reference evidence="12" key="1">
    <citation type="submission" date="2025-08" db="UniProtKB">
        <authorList>
            <consortium name="RefSeq"/>
        </authorList>
    </citation>
    <scope>IDENTIFICATION</scope>
</reference>
<comment type="similarity">
    <text evidence="2 8">Belongs to the organo anion transporter (TC 2.A.60) family.</text>
</comment>
<feature type="region of interest" description="Disordered" evidence="9">
    <location>
        <begin position="1"/>
        <end position="23"/>
    </location>
</feature>
<gene>
    <name evidence="12" type="primary">LOC100908815</name>
</gene>